<dbReference type="PANTHER" id="PTHR33365:SF6">
    <property type="entry name" value="OXIDASE USTYA"/>
    <property type="match status" value="1"/>
</dbReference>
<name>A0A194URF3_CYTMA</name>
<evidence type="ECO:0000256" key="1">
    <source>
        <dbReference type="ARBA" id="ARBA00004167"/>
    </source>
</evidence>
<reference evidence="10" key="1">
    <citation type="submission" date="2014-12" db="EMBL/GenBank/DDBJ databases">
        <title>Genome Sequence of Valsa Canker Pathogens Uncovers a Specific Adaption of Colonization on Woody Bark.</title>
        <authorList>
            <person name="Yin Z."/>
            <person name="Liu H."/>
            <person name="Gao X."/>
            <person name="Li Z."/>
            <person name="Song N."/>
            <person name="Ke X."/>
            <person name="Dai Q."/>
            <person name="Wu Y."/>
            <person name="Sun Y."/>
            <person name="Xu J.-R."/>
            <person name="Kang Z.K."/>
            <person name="Wang L."/>
            <person name="Huang L."/>
        </authorList>
    </citation>
    <scope>NUCLEOTIDE SEQUENCE [LARGE SCALE GENOMIC DNA]</scope>
    <source>
        <strain evidence="10">SXYL134</strain>
    </source>
</reference>
<sequence>MFPNIRLPTARYTLLGDDNDLGEKTSSGSRARGSQFFMHLVKYWRELAILGLCIVCAFLTFEHSLKPFGGGTRARVQDYRLTSDDKRWRQFHWDSDVYSSKDPAAKDAVNAAWDRIVPAFGFVAVNHTWAAEHNLPASMSLPSDSSKGVYIIDAYHQLHCLAIIRKTLTEIVSGKTPSVPMPHSMHCFDSLLQYVMCGNSGDTLLYTWGRNETGDGQLRKCVDWDSRKKWVRENTACYADGDRPIPLFDHFNHCEINDDGILGVL</sequence>
<evidence type="ECO:0000256" key="6">
    <source>
        <dbReference type="ARBA" id="ARBA00023136"/>
    </source>
</evidence>
<accession>A0A194URF3</accession>
<evidence type="ECO:0000256" key="3">
    <source>
        <dbReference type="ARBA" id="ARBA00022989"/>
    </source>
</evidence>
<protein>
    <submittedName>
        <fullName evidence="9">Uncharacterized protein</fullName>
    </submittedName>
</protein>
<dbReference type="Proteomes" id="UP000078576">
    <property type="component" value="Unassembled WGS sequence"/>
</dbReference>
<dbReference type="GO" id="GO:0016491">
    <property type="term" value="F:oxidoreductase activity"/>
    <property type="evidence" value="ECO:0007669"/>
    <property type="project" value="UniProtKB-KW"/>
</dbReference>
<keyword evidence="2" id="KW-0812">Transmembrane</keyword>
<evidence type="ECO:0000256" key="7">
    <source>
        <dbReference type="ARBA" id="ARBA00023180"/>
    </source>
</evidence>
<evidence type="ECO:0000256" key="8">
    <source>
        <dbReference type="ARBA" id="ARBA00035112"/>
    </source>
</evidence>
<keyword evidence="4" id="KW-0560">Oxidoreductase</keyword>
<dbReference type="AlphaFoldDB" id="A0A194URF3"/>
<organism evidence="9 10">
    <name type="scientific">Cytospora mali</name>
    <name type="common">Apple Valsa canker fungus</name>
    <name type="synonym">Valsa mali</name>
    <dbReference type="NCBI Taxonomy" id="578113"/>
    <lineage>
        <taxon>Eukaryota</taxon>
        <taxon>Fungi</taxon>
        <taxon>Dikarya</taxon>
        <taxon>Ascomycota</taxon>
        <taxon>Pezizomycotina</taxon>
        <taxon>Sordariomycetes</taxon>
        <taxon>Sordariomycetidae</taxon>
        <taxon>Diaporthales</taxon>
        <taxon>Cytosporaceae</taxon>
        <taxon>Cytospora</taxon>
    </lineage>
</organism>
<evidence type="ECO:0000256" key="5">
    <source>
        <dbReference type="ARBA" id="ARBA00023026"/>
    </source>
</evidence>
<comment type="subcellular location">
    <subcellularLocation>
        <location evidence="1">Membrane</location>
        <topology evidence="1">Single-pass membrane protein</topology>
    </subcellularLocation>
</comment>
<dbReference type="OrthoDB" id="3687641at2759"/>
<keyword evidence="7" id="KW-0325">Glycoprotein</keyword>
<keyword evidence="10" id="KW-1185">Reference proteome</keyword>
<comment type="similarity">
    <text evidence="8">Belongs to the ustYa family.</text>
</comment>
<dbReference type="InterPro" id="IPR021765">
    <property type="entry name" value="UstYa-like"/>
</dbReference>
<dbReference type="EMBL" id="KN714672">
    <property type="protein sequence ID" value="KUI54277.1"/>
    <property type="molecule type" value="Genomic_DNA"/>
</dbReference>
<evidence type="ECO:0000313" key="10">
    <source>
        <dbReference type="Proteomes" id="UP000078576"/>
    </source>
</evidence>
<keyword evidence="5" id="KW-0843">Virulence</keyword>
<dbReference type="GO" id="GO:0043386">
    <property type="term" value="P:mycotoxin biosynthetic process"/>
    <property type="evidence" value="ECO:0007669"/>
    <property type="project" value="InterPro"/>
</dbReference>
<dbReference type="GO" id="GO:0016020">
    <property type="term" value="C:membrane"/>
    <property type="evidence" value="ECO:0007669"/>
    <property type="project" value="UniProtKB-SubCell"/>
</dbReference>
<evidence type="ECO:0000256" key="4">
    <source>
        <dbReference type="ARBA" id="ARBA00023002"/>
    </source>
</evidence>
<evidence type="ECO:0000313" key="9">
    <source>
        <dbReference type="EMBL" id="KUI54277.1"/>
    </source>
</evidence>
<evidence type="ECO:0000256" key="2">
    <source>
        <dbReference type="ARBA" id="ARBA00022692"/>
    </source>
</evidence>
<keyword evidence="3" id="KW-1133">Transmembrane helix</keyword>
<dbReference type="PANTHER" id="PTHR33365">
    <property type="entry name" value="YALI0B05434P"/>
    <property type="match status" value="1"/>
</dbReference>
<gene>
    <name evidence="9" type="ORF">VP1G_10654</name>
</gene>
<dbReference type="Pfam" id="PF11807">
    <property type="entry name" value="UstYa"/>
    <property type="match status" value="1"/>
</dbReference>
<proteinExistence type="inferred from homology"/>
<dbReference type="STRING" id="694573.A0A194URF3"/>
<keyword evidence="6" id="KW-0472">Membrane</keyword>